<evidence type="ECO:0000313" key="2">
    <source>
        <dbReference type="EMBL" id="KAF2818944.1"/>
    </source>
</evidence>
<organism evidence="2 3">
    <name type="scientific">Ophiobolus disseminans</name>
    <dbReference type="NCBI Taxonomy" id="1469910"/>
    <lineage>
        <taxon>Eukaryota</taxon>
        <taxon>Fungi</taxon>
        <taxon>Dikarya</taxon>
        <taxon>Ascomycota</taxon>
        <taxon>Pezizomycotina</taxon>
        <taxon>Dothideomycetes</taxon>
        <taxon>Pleosporomycetidae</taxon>
        <taxon>Pleosporales</taxon>
        <taxon>Pleosporineae</taxon>
        <taxon>Phaeosphaeriaceae</taxon>
        <taxon>Ophiobolus</taxon>
    </lineage>
</organism>
<keyword evidence="3" id="KW-1185">Reference proteome</keyword>
<dbReference type="AlphaFoldDB" id="A0A6A6ZF58"/>
<dbReference type="EMBL" id="MU006248">
    <property type="protein sequence ID" value="KAF2818944.1"/>
    <property type="molecule type" value="Genomic_DNA"/>
</dbReference>
<accession>A0A6A6ZF58</accession>
<name>A0A6A6ZF58_9PLEO</name>
<sequence>MDVPKRRAVTGPATSEPLDPPQYCQLLSGGLSEKDDEKVGLDKEAGYGIVQLLADNKAAWMRPTKGVNLTDQPADWVTPGEYTRELRRIYDLSGGFPATRVDLVTVEEHAVYPNRSSHRYATASGVVEKTTLGSLLRFTRSSIDKDGVLYLWDHECGKCALPLCAVDYLYCHRCAEVFHTQCTEAREWQPFAIRSATLYDSRGQPVLCPGCMGDADPEKRHILSDDSIGSSTEYGIVVCIDIGSTSPGYR</sequence>
<evidence type="ECO:0000256" key="1">
    <source>
        <dbReference type="SAM" id="MobiDB-lite"/>
    </source>
</evidence>
<feature type="region of interest" description="Disordered" evidence="1">
    <location>
        <begin position="1"/>
        <end position="22"/>
    </location>
</feature>
<dbReference type="OrthoDB" id="3797629at2759"/>
<proteinExistence type="predicted"/>
<dbReference type="Proteomes" id="UP000799424">
    <property type="component" value="Unassembled WGS sequence"/>
</dbReference>
<reference evidence="2" key="1">
    <citation type="journal article" date="2020" name="Stud. Mycol.">
        <title>101 Dothideomycetes genomes: a test case for predicting lifestyles and emergence of pathogens.</title>
        <authorList>
            <person name="Haridas S."/>
            <person name="Albert R."/>
            <person name="Binder M."/>
            <person name="Bloem J."/>
            <person name="Labutti K."/>
            <person name="Salamov A."/>
            <person name="Andreopoulos B."/>
            <person name="Baker S."/>
            <person name="Barry K."/>
            <person name="Bills G."/>
            <person name="Bluhm B."/>
            <person name="Cannon C."/>
            <person name="Castanera R."/>
            <person name="Culley D."/>
            <person name="Daum C."/>
            <person name="Ezra D."/>
            <person name="Gonzalez J."/>
            <person name="Henrissat B."/>
            <person name="Kuo A."/>
            <person name="Liang C."/>
            <person name="Lipzen A."/>
            <person name="Lutzoni F."/>
            <person name="Magnuson J."/>
            <person name="Mondo S."/>
            <person name="Nolan M."/>
            <person name="Ohm R."/>
            <person name="Pangilinan J."/>
            <person name="Park H.-J."/>
            <person name="Ramirez L."/>
            <person name="Alfaro M."/>
            <person name="Sun H."/>
            <person name="Tritt A."/>
            <person name="Yoshinaga Y."/>
            <person name="Zwiers L.-H."/>
            <person name="Turgeon B."/>
            <person name="Goodwin S."/>
            <person name="Spatafora J."/>
            <person name="Crous P."/>
            <person name="Grigoriev I."/>
        </authorList>
    </citation>
    <scope>NUCLEOTIDE SEQUENCE</scope>
    <source>
        <strain evidence="2">CBS 113818</strain>
    </source>
</reference>
<protein>
    <submittedName>
        <fullName evidence="2">Uncharacterized protein</fullName>
    </submittedName>
</protein>
<gene>
    <name evidence="2" type="ORF">CC86DRAFT_152788</name>
</gene>
<evidence type="ECO:0000313" key="3">
    <source>
        <dbReference type="Proteomes" id="UP000799424"/>
    </source>
</evidence>